<dbReference type="GO" id="GO:0003677">
    <property type="term" value="F:DNA binding"/>
    <property type="evidence" value="ECO:0007669"/>
    <property type="project" value="InterPro"/>
</dbReference>
<dbReference type="GO" id="GO:0032259">
    <property type="term" value="P:methylation"/>
    <property type="evidence" value="ECO:0007669"/>
    <property type="project" value="UniProtKB-KW"/>
</dbReference>
<dbReference type="GO" id="GO:0009007">
    <property type="term" value="F:site-specific DNA-methyltransferase (adenine-specific) activity"/>
    <property type="evidence" value="ECO:0007669"/>
    <property type="project" value="UniProtKB-EC"/>
</dbReference>
<evidence type="ECO:0000256" key="3">
    <source>
        <dbReference type="ARBA" id="ARBA00022603"/>
    </source>
</evidence>
<dbReference type="PANTHER" id="PTHR42933">
    <property type="entry name" value="SLR6095 PROTEIN"/>
    <property type="match status" value="1"/>
</dbReference>
<dbReference type="Pfam" id="PF02384">
    <property type="entry name" value="N6_Mtase"/>
    <property type="match status" value="1"/>
</dbReference>
<dbReference type="AlphaFoldDB" id="U3CK69"/>
<proteinExistence type="inferred from homology"/>
<evidence type="ECO:0000256" key="7">
    <source>
        <dbReference type="ARBA" id="ARBA00047942"/>
    </source>
</evidence>
<evidence type="ECO:0000256" key="1">
    <source>
        <dbReference type="ARBA" id="ARBA00006594"/>
    </source>
</evidence>
<comment type="similarity">
    <text evidence="1">Belongs to the N(4)/N(6)-methyltransferase family.</text>
</comment>
<dbReference type="Proteomes" id="UP000016562">
    <property type="component" value="Unassembled WGS sequence"/>
</dbReference>
<dbReference type="PRINTS" id="PR00507">
    <property type="entry name" value="N12N6MTFRASE"/>
</dbReference>
<dbReference type="GO" id="GO:0008170">
    <property type="term" value="F:N-methyltransferase activity"/>
    <property type="evidence" value="ECO:0007669"/>
    <property type="project" value="InterPro"/>
</dbReference>
<evidence type="ECO:0000313" key="10">
    <source>
        <dbReference type="Proteomes" id="UP000016562"/>
    </source>
</evidence>
<dbReference type="GO" id="GO:0009307">
    <property type="term" value="P:DNA restriction-modification system"/>
    <property type="evidence" value="ECO:0007669"/>
    <property type="project" value="UniProtKB-KW"/>
</dbReference>
<evidence type="ECO:0000256" key="4">
    <source>
        <dbReference type="ARBA" id="ARBA00022679"/>
    </source>
</evidence>
<dbReference type="InterPro" id="IPR003356">
    <property type="entry name" value="DNA_methylase_A-5"/>
</dbReference>
<dbReference type="InterPro" id="IPR029063">
    <property type="entry name" value="SAM-dependent_MTases_sf"/>
</dbReference>
<protein>
    <recommendedName>
        <fullName evidence="2">site-specific DNA-methyltransferase (adenine-specific)</fullName>
        <ecNumber evidence="2">2.1.1.72</ecNumber>
    </recommendedName>
</protein>
<dbReference type="STRING" id="1219080.VEZ01S_05_00100"/>
<organism evidence="9 10">
    <name type="scientific">Vibrio ezurae NBRC 102218</name>
    <dbReference type="NCBI Taxonomy" id="1219080"/>
    <lineage>
        <taxon>Bacteria</taxon>
        <taxon>Pseudomonadati</taxon>
        <taxon>Pseudomonadota</taxon>
        <taxon>Gammaproteobacteria</taxon>
        <taxon>Vibrionales</taxon>
        <taxon>Vibrionaceae</taxon>
        <taxon>Vibrio</taxon>
    </lineage>
</organism>
<dbReference type="RefSeq" id="WP_021712346.1">
    <property type="nucleotide sequence ID" value="NZ_BATM01000005.1"/>
</dbReference>
<dbReference type="InterPro" id="IPR051537">
    <property type="entry name" value="DNA_Adenine_Mtase"/>
</dbReference>
<evidence type="ECO:0000256" key="5">
    <source>
        <dbReference type="ARBA" id="ARBA00022691"/>
    </source>
</evidence>
<keyword evidence="6" id="KW-0680">Restriction system</keyword>
<keyword evidence="3" id="KW-0489">Methyltransferase</keyword>
<dbReference type="Gene3D" id="3.40.50.150">
    <property type="entry name" value="Vaccinia Virus protein VP39"/>
    <property type="match status" value="1"/>
</dbReference>
<sequence length="424" mass="46512">MDHITKQLWALMDSSRGSMEASHTLELIVYVAFVAKENPESFQAIVNSGHAKQLNMLIEAGQVLEATHPVDVCAAPGHYKTDVKIVNKVVSFIAEISNFGSLASALRDLSAQTLGKLNVSSANQNMQRVFSAIVGDCSDSSLYDGACGLARIASSSNSNALYLEEKNQSTYLTAYRLLTLEDKHFSLVNTDSLLEPAFDQEKLFDVVIIEPPMAQKFNADERRMLAEAPFISVPVGKAVSANSGDSLWVQQAISNLNETGKGYIVLPQGILFRGGYDAKVREYLLENELLEAVIGLPSSILDSTGIPPVILVLSKNKQAGSPVVFVDASDIGTVDKHKVTITNQDAELIAELAAGKRGDDERYKAVFIPEIRQQNKELSISHYIAKEIEVEELDIVQELKKLKSYQADFEQSQQVLTALLTRYQ</sequence>
<evidence type="ECO:0000256" key="2">
    <source>
        <dbReference type="ARBA" id="ARBA00011900"/>
    </source>
</evidence>
<feature type="domain" description="DNA methylase adenine-specific" evidence="8">
    <location>
        <begin position="129"/>
        <end position="389"/>
    </location>
</feature>
<evidence type="ECO:0000313" key="9">
    <source>
        <dbReference type="EMBL" id="GAD78623.1"/>
    </source>
</evidence>
<dbReference type="EMBL" id="BATM01000005">
    <property type="protein sequence ID" value="GAD78623.1"/>
    <property type="molecule type" value="Genomic_DNA"/>
</dbReference>
<accession>U3CK69</accession>
<name>U3CK69_9VIBR</name>
<evidence type="ECO:0000259" key="8">
    <source>
        <dbReference type="Pfam" id="PF02384"/>
    </source>
</evidence>
<keyword evidence="5" id="KW-0949">S-adenosyl-L-methionine</keyword>
<dbReference type="eggNOG" id="COG0286">
    <property type="taxonomic scope" value="Bacteria"/>
</dbReference>
<dbReference type="SUPFAM" id="SSF53335">
    <property type="entry name" value="S-adenosyl-L-methionine-dependent methyltransferases"/>
    <property type="match status" value="1"/>
</dbReference>
<dbReference type="OrthoDB" id="9784823at2"/>
<evidence type="ECO:0000256" key="6">
    <source>
        <dbReference type="ARBA" id="ARBA00022747"/>
    </source>
</evidence>
<reference evidence="9 10" key="1">
    <citation type="submission" date="2013-09" db="EMBL/GenBank/DDBJ databases">
        <title>Whole genome shotgun sequence of Vibrio ezurae NBRC 102218.</title>
        <authorList>
            <person name="Yoshida I."/>
            <person name="Hosoyama A."/>
            <person name="Numata M."/>
            <person name="Hashimoto M."/>
            <person name="Hosoyama Y."/>
            <person name="Tsuchikane K."/>
            <person name="Noguchi M."/>
            <person name="Hirakata S."/>
            <person name="Ichikawa N."/>
            <person name="Ohji S."/>
            <person name="Yamazoe A."/>
            <person name="Fujita N."/>
        </authorList>
    </citation>
    <scope>NUCLEOTIDE SEQUENCE [LARGE SCALE GENOMIC DNA]</scope>
    <source>
        <strain evidence="9 10">NBRC 102218</strain>
    </source>
</reference>
<comment type="caution">
    <text evidence="9">The sequence shown here is derived from an EMBL/GenBank/DDBJ whole genome shotgun (WGS) entry which is preliminary data.</text>
</comment>
<dbReference type="PANTHER" id="PTHR42933:SF3">
    <property type="entry name" value="TYPE I RESTRICTION ENZYME MJAVIII METHYLASE SUBUNIT"/>
    <property type="match status" value="1"/>
</dbReference>
<comment type="catalytic activity">
    <reaction evidence="7">
        <text>a 2'-deoxyadenosine in DNA + S-adenosyl-L-methionine = an N(6)-methyl-2'-deoxyadenosine in DNA + S-adenosyl-L-homocysteine + H(+)</text>
        <dbReference type="Rhea" id="RHEA:15197"/>
        <dbReference type="Rhea" id="RHEA-COMP:12418"/>
        <dbReference type="Rhea" id="RHEA-COMP:12419"/>
        <dbReference type="ChEBI" id="CHEBI:15378"/>
        <dbReference type="ChEBI" id="CHEBI:57856"/>
        <dbReference type="ChEBI" id="CHEBI:59789"/>
        <dbReference type="ChEBI" id="CHEBI:90615"/>
        <dbReference type="ChEBI" id="CHEBI:90616"/>
        <dbReference type="EC" id="2.1.1.72"/>
    </reaction>
</comment>
<keyword evidence="4" id="KW-0808">Transferase</keyword>
<keyword evidence="10" id="KW-1185">Reference proteome</keyword>
<dbReference type="EC" id="2.1.1.72" evidence="2"/>
<gene>
    <name evidence="9" type="ORF">VEZ01S_05_00100</name>
</gene>